<feature type="transmembrane region" description="Helical" evidence="5">
    <location>
        <begin position="28"/>
        <end position="47"/>
    </location>
</feature>
<keyword evidence="1" id="KW-0805">Transcription regulation</keyword>
<feature type="region of interest" description="Disordered" evidence="4">
    <location>
        <begin position="292"/>
        <end position="314"/>
    </location>
</feature>
<dbReference type="SMART" id="SM00342">
    <property type="entry name" value="HTH_ARAC"/>
    <property type="match status" value="1"/>
</dbReference>
<dbReference type="GO" id="GO:0003700">
    <property type="term" value="F:DNA-binding transcription factor activity"/>
    <property type="evidence" value="ECO:0007669"/>
    <property type="project" value="InterPro"/>
</dbReference>
<feature type="transmembrane region" description="Helical" evidence="5">
    <location>
        <begin position="59"/>
        <end position="92"/>
    </location>
</feature>
<dbReference type="PANTHER" id="PTHR43280:SF29">
    <property type="entry name" value="ARAC-FAMILY TRANSCRIPTIONAL REGULATOR"/>
    <property type="match status" value="1"/>
</dbReference>
<dbReference type="EMBL" id="JAESVB010000001">
    <property type="protein sequence ID" value="MCB8873810.1"/>
    <property type="molecule type" value="Genomic_DNA"/>
</dbReference>
<keyword evidence="5" id="KW-1133">Transmembrane helix</keyword>
<feature type="domain" description="HTH araC/xylS-type" evidence="6">
    <location>
        <begin position="197"/>
        <end position="298"/>
    </location>
</feature>
<keyword evidence="8" id="KW-1185">Reference proteome</keyword>
<sequence length="314" mass="33349">MGAYAAQAVLLGLHWGYGLRGVLPAQSILAGGLAPLSWLGFRSFVTVNQRAALHMLPPLLIAGLWVFAPWFIDLALALIFLGYGIALLRLAYRGPDALGRATLDGAISVSHALWVTGFTVIASPIADLAINLDLMRDQGRDAGLISGVSSLISIALLGWVATVVGKSAPVLTLPSAPEPSAVPETAPPAAGDIEIVDALDALMRERAPYHDPNLSLERLAWRMALPARSLSGAINRARGMSVSQYVNQHRVADACRLLAETKKTVTHIFLEVGFQTKSNFNREFLRITGASPSAWRQQADGSASPSNGQKNAGC</sequence>
<feature type="transmembrane region" description="Helical" evidence="5">
    <location>
        <begin position="142"/>
        <end position="161"/>
    </location>
</feature>
<dbReference type="Gene3D" id="1.10.10.60">
    <property type="entry name" value="Homeodomain-like"/>
    <property type="match status" value="1"/>
</dbReference>
<dbReference type="GO" id="GO:0043565">
    <property type="term" value="F:sequence-specific DNA binding"/>
    <property type="evidence" value="ECO:0007669"/>
    <property type="project" value="InterPro"/>
</dbReference>
<keyword evidence="5" id="KW-0812">Transmembrane</keyword>
<evidence type="ECO:0000313" key="7">
    <source>
        <dbReference type="EMBL" id="MCB8873810.1"/>
    </source>
</evidence>
<evidence type="ECO:0000256" key="2">
    <source>
        <dbReference type="ARBA" id="ARBA00023125"/>
    </source>
</evidence>
<keyword evidence="3" id="KW-0804">Transcription</keyword>
<keyword evidence="5" id="KW-0472">Membrane</keyword>
<reference evidence="7" key="1">
    <citation type="journal article" date="2021" name="Microorganisms">
        <title>Acidisoma silvae sp. nov. and Acidisomacellulosilytica sp. nov., Two Acidophilic Bacteria Isolated from Decaying Wood, Hydrolyzing Cellulose and Producing Poly-3-hydroxybutyrate.</title>
        <authorList>
            <person name="Mieszkin S."/>
            <person name="Pouder E."/>
            <person name="Uroz S."/>
            <person name="Simon-Colin C."/>
            <person name="Alain K."/>
        </authorList>
    </citation>
    <scope>NUCLEOTIDE SEQUENCE</scope>
    <source>
        <strain evidence="7">HW T2.11</strain>
    </source>
</reference>
<comment type="caution">
    <text evidence="7">The sequence shown here is derived from an EMBL/GenBank/DDBJ whole genome shotgun (WGS) entry which is preliminary data.</text>
</comment>
<feature type="transmembrane region" description="Helical" evidence="5">
    <location>
        <begin position="112"/>
        <end position="130"/>
    </location>
</feature>
<dbReference type="AlphaFoldDB" id="A0A964DX25"/>
<evidence type="ECO:0000256" key="3">
    <source>
        <dbReference type="ARBA" id="ARBA00023163"/>
    </source>
</evidence>
<dbReference type="SUPFAM" id="SSF46689">
    <property type="entry name" value="Homeodomain-like"/>
    <property type="match status" value="1"/>
</dbReference>
<dbReference type="Pfam" id="PF12833">
    <property type="entry name" value="HTH_18"/>
    <property type="match status" value="1"/>
</dbReference>
<dbReference type="InterPro" id="IPR009057">
    <property type="entry name" value="Homeodomain-like_sf"/>
</dbReference>
<evidence type="ECO:0000259" key="6">
    <source>
        <dbReference type="PROSITE" id="PS01124"/>
    </source>
</evidence>
<keyword evidence="2" id="KW-0238">DNA-binding</keyword>
<accession>A0A964DX25</accession>
<evidence type="ECO:0000313" key="8">
    <source>
        <dbReference type="Proteomes" id="UP000708298"/>
    </source>
</evidence>
<dbReference type="RefSeq" id="WP_227319490.1">
    <property type="nucleotide sequence ID" value="NZ_JAESVB010000001.1"/>
</dbReference>
<name>A0A964DX25_9PROT</name>
<gene>
    <name evidence="7" type="ORF">ASILVAE211_01355</name>
</gene>
<evidence type="ECO:0000256" key="4">
    <source>
        <dbReference type="SAM" id="MobiDB-lite"/>
    </source>
</evidence>
<proteinExistence type="predicted"/>
<dbReference type="PROSITE" id="PS01124">
    <property type="entry name" value="HTH_ARAC_FAMILY_2"/>
    <property type="match status" value="1"/>
</dbReference>
<dbReference type="InterPro" id="IPR018060">
    <property type="entry name" value="HTH_AraC"/>
</dbReference>
<evidence type="ECO:0000256" key="5">
    <source>
        <dbReference type="SAM" id="Phobius"/>
    </source>
</evidence>
<reference evidence="7" key="2">
    <citation type="submission" date="2021-01" db="EMBL/GenBank/DDBJ databases">
        <authorList>
            <person name="Mieszkin S."/>
            <person name="Pouder E."/>
            <person name="Alain K."/>
        </authorList>
    </citation>
    <scope>NUCLEOTIDE SEQUENCE</scope>
    <source>
        <strain evidence="7">HW T2.11</strain>
    </source>
</reference>
<protein>
    <submittedName>
        <fullName evidence="7">Helix-turn-helix transcriptional regulator</fullName>
    </submittedName>
</protein>
<dbReference type="Proteomes" id="UP000708298">
    <property type="component" value="Unassembled WGS sequence"/>
</dbReference>
<organism evidence="7 8">
    <name type="scientific">Acidisoma silvae</name>
    <dbReference type="NCBI Taxonomy" id="2802396"/>
    <lineage>
        <taxon>Bacteria</taxon>
        <taxon>Pseudomonadati</taxon>
        <taxon>Pseudomonadota</taxon>
        <taxon>Alphaproteobacteria</taxon>
        <taxon>Acetobacterales</taxon>
        <taxon>Acidocellaceae</taxon>
        <taxon>Acidisoma</taxon>
    </lineage>
</organism>
<evidence type="ECO:0000256" key="1">
    <source>
        <dbReference type="ARBA" id="ARBA00023015"/>
    </source>
</evidence>
<dbReference type="PANTHER" id="PTHR43280">
    <property type="entry name" value="ARAC-FAMILY TRANSCRIPTIONAL REGULATOR"/>
    <property type="match status" value="1"/>
</dbReference>